<feature type="coiled-coil region" evidence="10">
    <location>
        <begin position="37"/>
        <end position="64"/>
    </location>
</feature>
<evidence type="ECO:0000313" key="16">
    <source>
        <dbReference type="Proteomes" id="UP000244856"/>
    </source>
</evidence>
<keyword evidence="9 12" id="KW-0472">Membrane</keyword>
<dbReference type="Pfam" id="PF01343">
    <property type="entry name" value="Peptidase_S49"/>
    <property type="match status" value="1"/>
</dbReference>
<keyword evidence="10" id="KW-0175">Coiled coil</keyword>
<dbReference type="InterPro" id="IPR047272">
    <property type="entry name" value="S49_SppA_C"/>
</dbReference>
<dbReference type="RefSeq" id="WP_080320681.1">
    <property type="nucleotide sequence ID" value="NZ_CP078110.1"/>
</dbReference>
<gene>
    <name evidence="15" type="ORF">B7T07_03750</name>
</gene>
<comment type="caution">
    <text evidence="15">The sequence shown here is derived from an EMBL/GenBank/DDBJ whole genome shotgun (WGS) entry which is preliminary data.</text>
</comment>
<evidence type="ECO:0000259" key="14">
    <source>
        <dbReference type="Pfam" id="PF08496"/>
    </source>
</evidence>
<evidence type="ECO:0000256" key="11">
    <source>
        <dbReference type="SAM" id="MobiDB-lite"/>
    </source>
</evidence>
<dbReference type="Proteomes" id="UP000244856">
    <property type="component" value="Unassembled WGS sequence"/>
</dbReference>
<accession>A0AA45C455</accession>
<evidence type="ECO:0000256" key="6">
    <source>
        <dbReference type="ARBA" id="ARBA00022801"/>
    </source>
</evidence>
<evidence type="ECO:0000256" key="1">
    <source>
        <dbReference type="ARBA" id="ARBA00004236"/>
    </source>
</evidence>
<evidence type="ECO:0000313" key="15">
    <source>
        <dbReference type="EMBL" id="PUW07370.1"/>
    </source>
</evidence>
<evidence type="ECO:0000256" key="7">
    <source>
        <dbReference type="ARBA" id="ARBA00022825"/>
    </source>
</evidence>
<name>A0AA45C455_CROSK</name>
<keyword evidence="7" id="KW-0720">Serine protease</keyword>
<feature type="domain" description="Peptidase S49" evidence="13">
    <location>
        <begin position="161"/>
        <end position="308"/>
    </location>
</feature>
<dbReference type="EMBL" id="NCTU01000002">
    <property type="protein sequence ID" value="PUW07370.1"/>
    <property type="molecule type" value="Genomic_DNA"/>
</dbReference>
<evidence type="ECO:0000256" key="12">
    <source>
        <dbReference type="SAM" id="Phobius"/>
    </source>
</evidence>
<evidence type="ECO:0000259" key="13">
    <source>
        <dbReference type="Pfam" id="PF01343"/>
    </source>
</evidence>
<comment type="similarity">
    <text evidence="2">Belongs to the peptidase S49 family.</text>
</comment>
<dbReference type="Gene3D" id="3.90.226.10">
    <property type="entry name" value="2-enoyl-CoA Hydratase, Chain A, domain 1"/>
    <property type="match status" value="1"/>
</dbReference>
<dbReference type="PANTHER" id="PTHR42987:SF4">
    <property type="entry name" value="PROTEASE SOHB-RELATED"/>
    <property type="match status" value="1"/>
</dbReference>
<keyword evidence="3" id="KW-1003">Cell membrane</keyword>
<protein>
    <submittedName>
        <fullName evidence="15">Protease SohB</fullName>
    </submittedName>
</protein>
<keyword evidence="4 15" id="KW-0645">Protease</keyword>
<feature type="transmembrane region" description="Helical" evidence="12">
    <location>
        <begin position="6"/>
        <end position="29"/>
    </location>
</feature>
<evidence type="ECO:0000256" key="5">
    <source>
        <dbReference type="ARBA" id="ARBA00022692"/>
    </source>
</evidence>
<evidence type="ECO:0000256" key="8">
    <source>
        <dbReference type="ARBA" id="ARBA00022989"/>
    </source>
</evidence>
<evidence type="ECO:0000256" key="9">
    <source>
        <dbReference type="ARBA" id="ARBA00023136"/>
    </source>
</evidence>
<dbReference type="NCBIfam" id="NF008745">
    <property type="entry name" value="PRK11778.1"/>
    <property type="match status" value="1"/>
</dbReference>
<dbReference type="GO" id="GO:0004252">
    <property type="term" value="F:serine-type endopeptidase activity"/>
    <property type="evidence" value="ECO:0007669"/>
    <property type="project" value="InterPro"/>
</dbReference>
<keyword evidence="5 12" id="KW-0812">Transmembrane</keyword>
<dbReference type="InterPro" id="IPR002142">
    <property type="entry name" value="Peptidase_S49"/>
</dbReference>
<feature type="domain" description="Peptidase S49 N-terminal proteobacteria" evidence="14">
    <location>
        <begin position="3"/>
        <end position="158"/>
    </location>
</feature>
<dbReference type="GO" id="GO:0005886">
    <property type="term" value="C:plasma membrane"/>
    <property type="evidence" value="ECO:0007669"/>
    <property type="project" value="UniProtKB-SubCell"/>
</dbReference>
<evidence type="ECO:0000256" key="10">
    <source>
        <dbReference type="SAM" id="Coils"/>
    </source>
</evidence>
<dbReference type="InterPro" id="IPR013703">
    <property type="entry name" value="Peptidase_S49_N_proteobac"/>
</dbReference>
<dbReference type="AlphaFoldDB" id="A0AA45C455"/>
<dbReference type="Gene3D" id="6.20.330.10">
    <property type="match status" value="1"/>
</dbReference>
<keyword evidence="6" id="KW-0378">Hydrolase</keyword>
<evidence type="ECO:0000256" key="3">
    <source>
        <dbReference type="ARBA" id="ARBA00022475"/>
    </source>
</evidence>
<comment type="subcellular location">
    <subcellularLocation>
        <location evidence="1">Cell membrane</location>
    </subcellularLocation>
</comment>
<sequence length="349" mass="39008">MNLLAEYGLFLAKIVTVVVAIAIVIALIANLTQRKKAQRGELRVTRLGEEYKEMKEEVAAALLDPHQHKLWHKNQKKKNKQEAKAAKVRAKRGDAAPAGKPTLYVLDFKGSIDAHEVSALREEVTAVLAVAKPADEVLVRLESPGGVVHGYGLAASQLQRLRERQIPLTIAVDKVAASGGYMMACVANNIVAAPFAIIGSIGVVAQIPNFNRLLKRNDIDIELHTAGQYKRTLTLLGENTEEGREKFREDLNETHHLFKEFVHSMRPSLDIDTVATGEHWYGVQAKEKGLVDEISTSDDLIIARMAEREVVSLRYMQRKRLMDRFTGSAAQSLDRLLLRWWQRGQKPLL</sequence>
<dbReference type="SUPFAM" id="SSF52096">
    <property type="entry name" value="ClpP/crotonase"/>
    <property type="match status" value="1"/>
</dbReference>
<organism evidence="15 16">
    <name type="scientific">Cronobacter sakazakii</name>
    <name type="common">Enterobacter sakazakii</name>
    <dbReference type="NCBI Taxonomy" id="28141"/>
    <lineage>
        <taxon>Bacteria</taxon>
        <taxon>Pseudomonadati</taxon>
        <taxon>Pseudomonadota</taxon>
        <taxon>Gammaproteobacteria</taxon>
        <taxon>Enterobacterales</taxon>
        <taxon>Enterobacteriaceae</taxon>
        <taxon>Cronobacter</taxon>
    </lineage>
</organism>
<reference evidence="15 16" key="1">
    <citation type="submission" date="2017-04" db="EMBL/GenBank/DDBJ databases">
        <title>Cronobacter sakazakii, ST83 Lineage Isolates.</title>
        <authorList>
            <person name="Chase H."/>
            <person name="Tall B."/>
            <person name="Gopinath G."/>
            <person name="Lehner A."/>
        </authorList>
    </citation>
    <scope>NUCLEOTIDE SEQUENCE [LARGE SCALE GENOMIC DNA]</scope>
    <source>
        <strain evidence="15 16">MOD1_Comp15</strain>
    </source>
</reference>
<dbReference type="PANTHER" id="PTHR42987">
    <property type="entry name" value="PEPTIDASE S49"/>
    <property type="match status" value="1"/>
</dbReference>
<keyword evidence="8 12" id="KW-1133">Transmembrane helix</keyword>
<dbReference type="InterPro" id="IPR029045">
    <property type="entry name" value="ClpP/crotonase-like_dom_sf"/>
</dbReference>
<proteinExistence type="inferred from homology"/>
<dbReference type="Pfam" id="PF08496">
    <property type="entry name" value="Peptidase_S49_N"/>
    <property type="match status" value="1"/>
</dbReference>
<dbReference type="GO" id="GO:0006508">
    <property type="term" value="P:proteolysis"/>
    <property type="evidence" value="ECO:0007669"/>
    <property type="project" value="UniProtKB-KW"/>
</dbReference>
<feature type="region of interest" description="Disordered" evidence="11">
    <location>
        <begin position="72"/>
        <end position="91"/>
    </location>
</feature>
<evidence type="ECO:0000256" key="2">
    <source>
        <dbReference type="ARBA" id="ARBA00008683"/>
    </source>
</evidence>
<evidence type="ECO:0000256" key="4">
    <source>
        <dbReference type="ARBA" id="ARBA00022670"/>
    </source>
</evidence>
<dbReference type="CDD" id="cd07023">
    <property type="entry name" value="S49_Sppa_N_C"/>
    <property type="match status" value="1"/>
</dbReference>